<feature type="non-terminal residue" evidence="1">
    <location>
        <position position="202"/>
    </location>
</feature>
<reference evidence="1" key="1">
    <citation type="submission" date="2021-06" db="EMBL/GenBank/DDBJ databases">
        <authorList>
            <person name="Kallberg Y."/>
            <person name="Tangrot J."/>
            <person name="Rosling A."/>
        </authorList>
    </citation>
    <scope>NUCLEOTIDE SEQUENCE</scope>
    <source>
        <strain evidence="1">28 12/20/2015</strain>
    </source>
</reference>
<feature type="non-terminal residue" evidence="1">
    <location>
        <position position="1"/>
    </location>
</feature>
<name>A0ACA9Q709_9GLOM</name>
<organism evidence="1 2">
    <name type="scientific">Cetraspora pellucida</name>
    <dbReference type="NCBI Taxonomy" id="1433469"/>
    <lineage>
        <taxon>Eukaryota</taxon>
        <taxon>Fungi</taxon>
        <taxon>Fungi incertae sedis</taxon>
        <taxon>Mucoromycota</taxon>
        <taxon>Glomeromycotina</taxon>
        <taxon>Glomeromycetes</taxon>
        <taxon>Diversisporales</taxon>
        <taxon>Gigasporaceae</taxon>
        <taxon>Cetraspora</taxon>
    </lineage>
</organism>
<sequence>HSKNVLINDGNALITDFGISKQLNGTTVSSSNSAGMPAYTEPQVYIHENNAVRDQKSDIYSLGVLFWELTSGVPPFNGSSDWAIMIKIGLHNKREKTIENTPLHYANLYKCCWSSEPNLRPALDKILIELDELSVEPVEFITNHINNQQIPQSDSFSSCTDSVSPANTSENQNIRSVEQHNTTPDLSGQVYPTKENYDETPY</sequence>
<accession>A0ACA9Q709</accession>
<evidence type="ECO:0000313" key="2">
    <source>
        <dbReference type="Proteomes" id="UP000789366"/>
    </source>
</evidence>
<dbReference type="Proteomes" id="UP000789366">
    <property type="component" value="Unassembled WGS sequence"/>
</dbReference>
<keyword evidence="2" id="KW-1185">Reference proteome</keyword>
<gene>
    <name evidence="1" type="ORF">SPELUC_LOCUS13741</name>
</gene>
<comment type="caution">
    <text evidence="1">The sequence shown here is derived from an EMBL/GenBank/DDBJ whole genome shotgun (WGS) entry which is preliminary data.</text>
</comment>
<dbReference type="EMBL" id="CAJVPW010037555">
    <property type="protein sequence ID" value="CAG8740208.1"/>
    <property type="molecule type" value="Genomic_DNA"/>
</dbReference>
<proteinExistence type="predicted"/>
<evidence type="ECO:0000313" key="1">
    <source>
        <dbReference type="EMBL" id="CAG8740208.1"/>
    </source>
</evidence>
<protein>
    <submittedName>
        <fullName evidence="1">13050_t:CDS:1</fullName>
    </submittedName>
</protein>